<dbReference type="InterPro" id="IPR029119">
    <property type="entry name" value="MutY_C"/>
</dbReference>
<dbReference type="Gene3D" id="1.10.340.30">
    <property type="entry name" value="Hypothetical protein, domain 2"/>
    <property type="match status" value="1"/>
</dbReference>
<evidence type="ECO:0000256" key="13">
    <source>
        <dbReference type="ARBA" id="ARBA00023295"/>
    </source>
</evidence>
<dbReference type="PROSITE" id="PS01155">
    <property type="entry name" value="ENDONUCLEASE_III_2"/>
    <property type="match status" value="1"/>
</dbReference>
<dbReference type="InterPro" id="IPR015797">
    <property type="entry name" value="NUDIX_hydrolase-like_dom_sf"/>
</dbReference>
<dbReference type="EMBL" id="CP010552">
    <property type="protein sequence ID" value="ALE52470.1"/>
    <property type="molecule type" value="Genomic_DNA"/>
</dbReference>
<comment type="function">
    <text evidence="2">Adenine glycosylase active on G-A mispairs. MutY also corrects error-prone DNA synthesis past GO lesions which are due to the oxidatively damaged form of guanine: 7,8-dihydro-8-oxoguanine (8-oxo-dGTP).</text>
</comment>
<dbReference type="SMART" id="SM00478">
    <property type="entry name" value="ENDO3c"/>
    <property type="match status" value="1"/>
</dbReference>
<dbReference type="GO" id="GO:0035485">
    <property type="term" value="F:adenine/guanine mispair binding"/>
    <property type="evidence" value="ECO:0007669"/>
    <property type="project" value="TreeGrafter"/>
</dbReference>
<dbReference type="EC" id="3.2.2.31" evidence="4 14"/>
<evidence type="ECO:0000256" key="8">
    <source>
        <dbReference type="ARBA" id="ARBA00022763"/>
    </source>
</evidence>
<dbReference type="GO" id="GO:0051539">
    <property type="term" value="F:4 iron, 4 sulfur cluster binding"/>
    <property type="evidence" value="ECO:0007669"/>
    <property type="project" value="UniProtKB-UniRule"/>
</dbReference>
<dbReference type="Pfam" id="PF14815">
    <property type="entry name" value="NUDIX_4"/>
    <property type="match status" value="1"/>
</dbReference>
<evidence type="ECO:0000256" key="6">
    <source>
        <dbReference type="ARBA" id="ARBA00022485"/>
    </source>
</evidence>
<evidence type="ECO:0000256" key="2">
    <source>
        <dbReference type="ARBA" id="ARBA00002933"/>
    </source>
</evidence>
<evidence type="ECO:0000256" key="3">
    <source>
        <dbReference type="ARBA" id="ARBA00008343"/>
    </source>
</evidence>
<dbReference type="CDD" id="cd00056">
    <property type="entry name" value="ENDO3c"/>
    <property type="match status" value="1"/>
</dbReference>
<comment type="cofactor">
    <cofactor evidence="14">
        <name>[4Fe-4S] cluster</name>
        <dbReference type="ChEBI" id="CHEBI:49883"/>
    </cofactor>
    <text evidence="14">Binds 1 [4Fe-4S] cluster.</text>
</comment>
<gene>
    <name evidence="16" type="ORF">SP60_04105</name>
</gene>
<dbReference type="InterPro" id="IPR003265">
    <property type="entry name" value="HhH-GPD_domain"/>
</dbReference>
<keyword evidence="7" id="KW-0479">Metal-binding</keyword>
<dbReference type="InterPro" id="IPR023170">
    <property type="entry name" value="HhH_base_excis_C"/>
</dbReference>
<dbReference type="CDD" id="cd03431">
    <property type="entry name" value="NUDIX_DNA_Glycosylase_C-MutY"/>
    <property type="match status" value="1"/>
</dbReference>
<dbReference type="GO" id="GO:0006284">
    <property type="term" value="P:base-excision repair"/>
    <property type="evidence" value="ECO:0007669"/>
    <property type="project" value="UniProtKB-UniRule"/>
</dbReference>
<evidence type="ECO:0000256" key="10">
    <source>
        <dbReference type="ARBA" id="ARBA00023004"/>
    </source>
</evidence>
<accession>A0A0M4NH32</accession>
<dbReference type="InterPro" id="IPR005760">
    <property type="entry name" value="A/G_AdeGlyc_MutY"/>
</dbReference>
<dbReference type="STRING" id="1705394.SP60_04105"/>
<dbReference type="GO" id="GO:0006298">
    <property type="term" value="P:mismatch repair"/>
    <property type="evidence" value="ECO:0007669"/>
    <property type="project" value="TreeGrafter"/>
</dbReference>
<evidence type="ECO:0000256" key="5">
    <source>
        <dbReference type="ARBA" id="ARBA00022023"/>
    </source>
</evidence>
<dbReference type="GO" id="GO:0000701">
    <property type="term" value="F:purine-specific mismatch base pair DNA N-glycosylase activity"/>
    <property type="evidence" value="ECO:0007669"/>
    <property type="project" value="UniProtKB-EC"/>
</dbReference>
<dbReference type="InterPro" id="IPR004036">
    <property type="entry name" value="Endonuclease-III-like_CS2"/>
</dbReference>
<evidence type="ECO:0000256" key="14">
    <source>
        <dbReference type="RuleBase" id="RU365096"/>
    </source>
</evidence>
<dbReference type="SUPFAM" id="SSF55811">
    <property type="entry name" value="Nudix"/>
    <property type="match status" value="1"/>
</dbReference>
<comment type="similarity">
    <text evidence="3 14">Belongs to the Nth/MutY family.</text>
</comment>
<dbReference type="Proteomes" id="UP000058020">
    <property type="component" value="Chromosome"/>
</dbReference>
<evidence type="ECO:0000256" key="12">
    <source>
        <dbReference type="ARBA" id="ARBA00023204"/>
    </source>
</evidence>
<dbReference type="PANTHER" id="PTHR42944:SF1">
    <property type="entry name" value="ADENINE DNA GLYCOSYLASE"/>
    <property type="match status" value="1"/>
</dbReference>
<keyword evidence="11" id="KW-0411">Iron-sulfur</keyword>
<dbReference type="Pfam" id="PF00730">
    <property type="entry name" value="HhH-GPD"/>
    <property type="match status" value="1"/>
</dbReference>
<dbReference type="GO" id="GO:0034039">
    <property type="term" value="F:8-oxo-7,8-dihydroguanine DNA N-glycosylase activity"/>
    <property type="evidence" value="ECO:0007669"/>
    <property type="project" value="TreeGrafter"/>
</dbReference>
<evidence type="ECO:0000256" key="4">
    <source>
        <dbReference type="ARBA" id="ARBA00012045"/>
    </source>
</evidence>
<evidence type="ECO:0000313" key="17">
    <source>
        <dbReference type="Proteomes" id="UP000058020"/>
    </source>
</evidence>
<keyword evidence="9" id="KW-0378">Hydrolase</keyword>
<evidence type="ECO:0000313" key="16">
    <source>
        <dbReference type="EMBL" id="ALE52470.1"/>
    </source>
</evidence>
<reference evidence="16 17" key="1">
    <citation type="journal article" date="2015" name="Genome Announc.">
        <title>Genome Sequence of 'Candidatus Thioglobus autotrophica' Strain EF1, a Chemoautotroph from the SUP05 Clade of Marine Gammaproteobacteria.</title>
        <authorList>
            <person name="Shah V."/>
            <person name="Morris R.M."/>
        </authorList>
    </citation>
    <scope>NUCLEOTIDE SEQUENCE [LARGE SCALE GENOMIC DNA]</scope>
    <source>
        <strain evidence="16 17">EF1</strain>
    </source>
</reference>
<sequence>MSSLASQLLVWFDLHGRTNLPWQATYSSPLGGQATYSTCDLQQSSGRSPLGGQIEQKAKPNVYHIWLSEVMLQQTQVDTVIDYFNRFIHHFPTLNSLADASEDAVLAQWAGLGYYARARNLHKTAKIIMRDYQGNFPQIFEQVLALPGIGKSTAGAILALGFNQRQAILDGNVKRVLSRVYQLKGHYAQSSVLKELWRLAEYHTPGVRTAHYTQAIMDLGATLCTRTQPRCSHCPISTMCGSYKNQTQAHYPEAKPKKLKPSRSIAMLIFTNDNKIHLQKRPNKGIWGGLWSFVECEDNVQSIEKSILQFDPLAEIAKHLPIFKHTFTHYHLHIHPIMINCYSTQAEFYPPDNLKFGVPKPVETLISQMTCSADN</sequence>
<dbReference type="InterPro" id="IPR011257">
    <property type="entry name" value="DNA_glycosylase"/>
</dbReference>
<dbReference type="FunFam" id="1.10.340.30:FF:000002">
    <property type="entry name" value="Adenine DNA glycosylase"/>
    <property type="match status" value="1"/>
</dbReference>
<evidence type="ECO:0000256" key="1">
    <source>
        <dbReference type="ARBA" id="ARBA00000843"/>
    </source>
</evidence>
<dbReference type="Gene3D" id="3.90.79.10">
    <property type="entry name" value="Nucleoside Triphosphate Pyrophosphohydrolase"/>
    <property type="match status" value="1"/>
</dbReference>
<name>A0A0M4NH32_9GAMM</name>
<dbReference type="PANTHER" id="PTHR42944">
    <property type="entry name" value="ADENINE DNA GLYCOSYLASE"/>
    <property type="match status" value="1"/>
</dbReference>
<dbReference type="SUPFAM" id="SSF48150">
    <property type="entry name" value="DNA-glycosylase"/>
    <property type="match status" value="1"/>
</dbReference>
<keyword evidence="8 14" id="KW-0227">DNA damage</keyword>
<dbReference type="GO" id="GO:0046872">
    <property type="term" value="F:metal ion binding"/>
    <property type="evidence" value="ECO:0007669"/>
    <property type="project" value="UniProtKB-UniRule"/>
</dbReference>
<evidence type="ECO:0000256" key="7">
    <source>
        <dbReference type="ARBA" id="ARBA00022723"/>
    </source>
</evidence>
<protein>
    <recommendedName>
        <fullName evidence="5 14">Adenine DNA glycosylase</fullName>
        <ecNumber evidence="4 14">3.2.2.31</ecNumber>
    </recommendedName>
</protein>
<dbReference type="OrthoDB" id="9802365at2"/>
<keyword evidence="10 14" id="KW-0408">Iron</keyword>
<keyword evidence="13 14" id="KW-0326">Glycosidase</keyword>
<keyword evidence="6" id="KW-0004">4Fe-4S</keyword>
<dbReference type="InterPro" id="IPR044298">
    <property type="entry name" value="MIG/MutY"/>
</dbReference>
<dbReference type="AlphaFoldDB" id="A0A0M4NH32"/>
<dbReference type="NCBIfam" id="TIGR01084">
    <property type="entry name" value="mutY"/>
    <property type="match status" value="1"/>
</dbReference>
<evidence type="ECO:0000256" key="11">
    <source>
        <dbReference type="ARBA" id="ARBA00023014"/>
    </source>
</evidence>
<organism evidence="16 17">
    <name type="scientific">Candidatus Thioglobus autotrophicus</name>
    <dbReference type="NCBI Taxonomy" id="1705394"/>
    <lineage>
        <taxon>Bacteria</taxon>
        <taxon>Pseudomonadati</taxon>
        <taxon>Pseudomonadota</taxon>
        <taxon>Gammaproteobacteria</taxon>
        <taxon>Candidatus Pseudothioglobaceae</taxon>
        <taxon>Candidatus Thioglobus</taxon>
    </lineage>
</organism>
<keyword evidence="12" id="KW-0234">DNA repair</keyword>
<dbReference type="Gene3D" id="1.10.1670.10">
    <property type="entry name" value="Helix-hairpin-Helix base-excision DNA repair enzymes (C-terminal)"/>
    <property type="match status" value="1"/>
</dbReference>
<dbReference type="GO" id="GO:0032357">
    <property type="term" value="F:oxidized purine DNA binding"/>
    <property type="evidence" value="ECO:0007669"/>
    <property type="project" value="TreeGrafter"/>
</dbReference>
<evidence type="ECO:0000256" key="9">
    <source>
        <dbReference type="ARBA" id="ARBA00022801"/>
    </source>
</evidence>
<feature type="domain" description="HhH-GPD" evidence="15">
    <location>
        <begin position="71"/>
        <end position="222"/>
    </location>
</feature>
<comment type="catalytic activity">
    <reaction evidence="1 14">
        <text>Hydrolyzes free adenine bases from 7,8-dihydro-8-oxoguanine:adenine mismatched double-stranded DNA, leaving an apurinic site.</text>
        <dbReference type="EC" id="3.2.2.31"/>
    </reaction>
</comment>
<dbReference type="RefSeq" id="WP_053951420.1">
    <property type="nucleotide sequence ID" value="NZ_CP010552.1"/>
</dbReference>
<dbReference type="KEGG" id="tho:SP60_04105"/>
<evidence type="ECO:0000259" key="15">
    <source>
        <dbReference type="SMART" id="SM00478"/>
    </source>
</evidence>
<dbReference type="PATRIC" id="fig|1705394.5.peg.822"/>
<keyword evidence="17" id="KW-1185">Reference proteome</keyword>
<proteinExistence type="inferred from homology"/>